<sequence>MSADQEYSGDYGYDLAHEVHAGLHSIPRARGVSPLTVSAAPFVADPHGDLGYDSAHEGGS</sequence>
<dbReference type="Proteomes" id="UP000319818">
    <property type="component" value="Unassembled WGS sequence"/>
</dbReference>
<comment type="caution">
    <text evidence="1">The sequence shown here is derived from an EMBL/GenBank/DDBJ whole genome shotgun (WGS) entry which is preliminary data.</text>
</comment>
<dbReference type="OrthoDB" id="3577576at2"/>
<reference evidence="1 2" key="1">
    <citation type="submission" date="2019-06" db="EMBL/GenBank/DDBJ databases">
        <title>Sequencing the genomes of 1000 actinobacteria strains.</title>
        <authorList>
            <person name="Klenk H.-P."/>
        </authorList>
    </citation>
    <scope>NUCLEOTIDE SEQUENCE [LARGE SCALE GENOMIC DNA]</scope>
    <source>
        <strain evidence="1 2">DSM 45511</strain>
    </source>
</reference>
<evidence type="ECO:0000313" key="2">
    <source>
        <dbReference type="Proteomes" id="UP000319818"/>
    </source>
</evidence>
<dbReference type="RefSeq" id="WP_142102101.1">
    <property type="nucleotide sequence ID" value="NZ_VFPH01000001.1"/>
</dbReference>
<name>A0A543GJ03_9PSEU</name>
<keyword evidence="2" id="KW-1185">Reference proteome</keyword>
<accession>A0A543GJ03</accession>
<gene>
    <name evidence="1" type="ORF">FB388_3473</name>
</gene>
<dbReference type="EMBL" id="VFPH01000001">
    <property type="protein sequence ID" value="TQM46068.1"/>
    <property type="molecule type" value="Genomic_DNA"/>
</dbReference>
<protein>
    <submittedName>
        <fullName evidence="1">Uncharacterized protein</fullName>
    </submittedName>
</protein>
<organism evidence="1 2">
    <name type="scientific">Pseudonocardia cypriaca</name>
    <dbReference type="NCBI Taxonomy" id="882449"/>
    <lineage>
        <taxon>Bacteria</taxon>
        <taxon>Bacillati</taxon>
        <taxon>Actinomycetota</taxon>
        <taxon>Actinomycetes</taxon>
        <taxon>Pseudonocardiales</taxon>
        <taxon>Pseudonocardiaceae</taxon>
        <taxon>Pseudonocardia</taxon>
    </lineage>
</organism>
<evidence type="ECO:0000313" key="1">
    <source>
        <dbReference type="EMBL" id="TQM46068.1"/>
    </source>
</evidence>
<proteinExistence type="predicted"/>
<dbReference type="AlphaFoldDB" id="A0A543GJ03"/>